<evidence type="ECO:0000256" key="2">
    <source>
        <dbReference type="ARBA" id="ARBA00022588"/>
    </source>
</evidence>
<feature type="transmembrane region" description="Helical" evidence="4">
    <location>
        <begin position="61"/>
        <end position="85"/>
    </location>
</feature>
<dbReference type="CDD" id="cd06583">
    <property type="entry name" value="PGRP"/>
    <property type="match status" value="1"/>
</dbReference>
<dbReference type="AlphaFoldDB" id="A0A8J2Q0M4"/>
<organism evidence="6 7">
    <name type="scientific">Danaus chrysippus</name>
    <name type="common">African queen</name>
    <dbReference type="NCBI Taxonomy" id="151541"/>
    <lineage>
        <taxon>Eukaryota</taxon>
        <taxon>Metazoa</taxon>
        <taxon>Ecdysozoa</taxon>
        <taxon>Arthropoda</taxon>
        <taxon>Hexapoda</taxon>
        <taxon>Insecta</taxon>
        <taxon>Pterygota</taxon>
        <taxon>Neoptera</taxon>
        <taxon>Endopterygota</taxon>
        <taxon>Lepidoptera</taxon>
        <taxon>Glossata</taxon>
        <taxon>Ditrysia</taxon>
        <taxon>Papilionoidea</taxon>
        <taxon>Nymphalidae</taxon>
        <taxon>Danainae</taxon>
        <taxon>Danaini</taxon>
        <taxon>Danaina</taxon>
        <taxon>Danaus</taxon>
        <taxon>Anosia</taxon>
    </lineage>
</organism>
<proteinExistence type="inferred from homology"/>
<dbReference type="InterPro" id="IPR015510">
    <property type="entry name" value="PGRP"/>
</dbReference>
<reference evidence="6" key="1">
    <citation type="submission" date="2021-09" db="EMBL/GenBank/DDBJ databases">
        <authorList>
            <person name="Martin H S."/>
        </authorList>
    </citation>
    <scope>NUCLEOTIDE SEQUENCE</scope>
</reference>
<dbReference type="Gene3D" id="3.40.80.10">
    <property type="entry name" value="Peptidoglycan recognition protein-like"/>
    <property type="match status" value="1"/>
</dbReference>
<dbReference type="EMBL" id="CAKASE010000043">
    <property type="protein sequence ID" value="CAG9558331.1"/>
    <property type="molecule type" value="Genomic_DNA"/>
</dbReference>
<dbReference type="Proteomes" id="UP000789524">
    <property type="component" value="Unassembled WGS sequence"/>
</dbReference>
<protein>
    <submittedName>
        <fullName evidence="6">(African queen) hypothetical protein</fullName>
    </submittedName>
</protein>
<keyword evidence="7" id="KW-1185">Reference proteome</keyword>
<keyword evidence="4" id="KW-0472">Membrane</keyword>
<name>A0A8J2Q0M4_9NEOP</name>
<dbReference type="SMART" id="SM00701">
    <property type="entry name" value="PGRP"/>
    <property type="match status" value="1"/>
</dbReference>
<evidence type="ECO:0000313" key="7">
    <source>
        <dbReference type="Proteomes" id="UP000789524"/>
    </source>
</evidence>
<evidence type="ECO:0000259" key="5">
    <source>
        <dbReference type="SMART" id="SM00701"/>
    </source>
</evidence>
<keyword evidence="4" id="KW-1133">Transmembrane helix</keyword>
<dbReference type="SUPFAM" id="SSF55846">
    <property type="entry name" value="N-acetylmuramoyl-L-alanine amidase-like"/>
    <property type="match status" value="1"/>
</dbReference>
<dbReference type="GO" id="GO:0045087">
    <property type="term" value="P:innate immune response"/>
    <property type="evidence" value="ECO:0007669"/>
    <property type="project" value="UniProtKB-KW"/>
</dbReference>
<comment type="similarity">
    <text evidence="1">Belongs to the N-acetylmuramoyl-L-alanine amidase 2 family.</text>
</comment>
<feature type="domain" description="Peptidoglycan recognition protein family" evidence="5">
    <location>
        <begin position="102"/>
        <end position="235"/>
    </location>
</feature>
<evidence type="ECO:0000256" key="1">
    <source>
        <dbReference type="ARBA" id="ARBA00007553"/>
    </source>
</evidence>
<dbReference type="PANTHER" id="PTHR11022">
    <property type="entry name" value="PEPTIDOGLYCAN RECOGNITION PROTEIN"/>
    <property type="match status" value="1"/>
</dbReference>
<keyword evidence="3" id="KW-0391">Immunity</keyword>
<sequence>MVVDEIIHSSMIELKVQNLDNDHETRQTVFNTEVDEMMDENEATPLLRHFHRVSARGMNSVTIGIITGLTLLFVTALGIGIYLLVVQNHSENVLPPVNVEEPYVYVSRSEWDADAKPSTEHFTAQQVVLLQTDTRQCWDLEGCLLLLKDMKEALGPNKTMPYNFLVADGIVYENMGFHTSAMSELFAVVVAFIGNFVHVPPTIEQINTAKNLLRAAVKDKDLDESYTIIGKATNYLPRHLFRSFENLPQWNHELSDDL</sequence>
<comment type="caution">
    <text evidence="6">The sequence shown here is derived from an EMBL/GenBank/DDBJ whole genome shotgun (WGS) entry which is preliminary data.</text>
</comment>
<keyword evidence="2" id="KW-0399">Innate immunity</keyword>
<gene>
    <name evidence="6" type="ORF">DCHRY22_LOCUS484</name>
</gene>
<dbReference type="OrthoDB" id="7939567at2759"/>
<evidence type="ECO:0000256" key="3">
    <source>
        <dbReference type="ARBA" id="ARBA00022859"/>
    </source>
</evidence>
<dbReference type="InterPro" id="IPR002502">
    <property type="entry name" value="Amidase_domain"/>
</dbReference>
<keyword evidence="4" id="KW-0812">Transmembrane</keyword>
<dbReference type="GO" id="GO:0009253">
    <property type="term" value="P:peptidoglycan catabolic process"/>
    <property type="evidence" value="ECO:0007669"/>
    <property type="project" value="InterPro"/>
</dbReference>
<dbReference type="InterPro" id="IPR036505">
    <property type="entry name" value="Amidase/PGRP_sf"/>
</dbReference>
<dbReference type="InterPro" id="IPR006619">
    <property type="entry name" value="PGRP_domain_met/bac"/>
</dbReference>
<dbReference type="PANTHER" id="PTHR11022:SF41">
    <property type="entry name" value="PEPTIDOGLYCAN-RECOGNITION PROTEIN LC-RELATED"/>
    <property type="match status" value="1"/>
</dbReference>
<dbReference type="GO" id="GO:0008745">
    <property type="term" value="F:N-acetylmuramoyl-L-alanine amidase activity"/>
    <property type="evidence" value="ECO:0007669"/>
    <property type="project" value="InterPro"/>
</dbReference>
<accession>A0A8J2Q0M4</accession>
<evidence type="ECO:0000313" key="6">
    <source>
        <dbReference type="EMBL" id="CAG9558331.1"/>
    </source>
</evidence>
<evidence type="ECO:0000256" key="4">
    <source>
        <dbReference type="SAM" id="Phobius"/>
    </source>
</evidence>
<dbReference type="GO" id="GO:0008270">
    <property type="term" value="F:zinc ion binding"/>
    <property type="evidence" value="ECO:0007669"/>
    <property type="project" value="InterPro"/>
</dbReference>